<protein>
    <submittedName>
        <fullName evidence="3">HNH endonuclease</fullName>
    </submittedName>
</protein>
<feature type="compositionally biased region" description="Low complexity" evidence="1">
    <location>
        <begin position="271"/>
        <end position="280"/>
    </location>
</feature>
<feature type="domain" description="HNH nuclease" evidence="2">
    <location>
        <begin position="158"/>
        <end position="208"/>
    </location>
</feature>
<keyword evidence="3" id="KW-0378">Hydrolase</keyword>
<dbReference type="SMART" id="SM00507">
    <property type="entry name" value="HNHc"/>
    <property type="match status" value="1"/>
</dbReference>
<dbReference type="GO" id="GO:0008270">
    <property type="term" value="F:zinc ion binding"/>
    <property type="evidence" value="ECO:0007669"/>
    <property type="project" value="InterPro"/>
</dbReference>
<reference evidence="3 4" key="1">
    <citation type="submission" date="2018-05" db="EMBL/GenBank/DDBJ databases">
        <title>Genetic diversity of glacier-inhabiting Cryobacterium bacteria in China and description of Cryobacterium mengkeensis sp. nov. and Arthrobacter glacialis sp. nov.</title>
        <authorList>
            <person name="Liu Q."/>
            <person name="Xin Y.-H."/>
        </authorList>
    </citation>
    <scope>NUCLEOTIDE SEQUENCE [LARGE SCALE GENOMIC DNA]</scope>
    <source>
        <strain evidence="3 4">LI2</strain>
    </source>
</reference>
<evidence type="ECO:0000259" key="2">
    <source>
        <dbReference type="SMART" id="SM00507"/>
    </source>
</evidence>
<evidence type="ECO:0000313" key="3">
    <source>
        <dbReference type="EMBL" id="PYI67480.1"/>
    </source>
</evidence>
<dbReference type="OrthoDB" id="5241234at2"/>
<organism evidence="3 4">
    <name type="scientific">Arthrobacter livingstonensis</name>
    <dbReference type="NCBI Taxonomy" id="670078"/>
    <lineage>
        <taxon>Bacteria</taxon>
        <taxon>Bacillati</taxon>
        <taxon>Actinomycetota</taxon>
        <taxon>Actinomycetes</taxon>
        <taxon>Micrococcales</taxon>
        <taxon>Micrococcaceae</taxon>
        <taxon>Arthrobacter</taxon>
    </lineage>
</organism>
<dbReference type="EMBL" id="QJVD01000009">
    <property type="protein sequence ID" value="PYI67480.1"/>
    <property type="molecule type" value="Genomic_DNA"/>
</dbReference>
<feature type="compositionally biased region" description="Pro residues" evidence="1">
    <location>
        <begin position="261"/>
        <end position="270"/>
    </location>
</feature>
<sequence length="280" mass="29355">MAALKALLPLRQGAAVLKTLTAVADAARSAGDTRTKGQLMADVLTHRLRQHLPCTGAVPGGGAGPDTDTVSGAGGSDCLTAGETDIHLDLIMTDRALFDGAADPAILTGYGPIPAPTGRAMVVNTAGQAQVWLRRLYTHPESGALMSMDTRSRLFTDTMKRFLSDRDQLCANSWCGAPIRNYDHVKSFMSGGATSISNGQGLCQRCNLAKEAPGWSSEVSTGPDGRPFTITRTPTGHSYNSVRPVRPVRPVLPGTARQAGPPGPHPPPGLVSPVVDQMPE</sequence>
<keyword evidence="4" id="KW-1185">Reference proteome</keyword>
<evidence type="ECO:0000256" key="1">
    <source>
        <dbReference type="SAM" id="MobiDB-lite"/>
    </source>
</evidence>
<feature type="compositionally biased region" description="Polar residues" evidence="1">
    <location>
        <begin position="232"/>
        <end position="241"/>
    </location>
</feature>
<dbReference type="GO" id="GO:0003676">
    <property type="term" value="F:nucleic acid binding"/>
    <property type="evidence" value="ECO:0007669"/>
    <property type="project" value="InterPro"/>
</dbReference>
<dbReference type="InterPro" id="IPR002711">
    <property type="entry name" value="HNH"/>
</dbReference>
<proteinExistence type="predicted"/>
<evidence type="ECO:0000313" key="4">
    <source>
        <dbReference type="Proteomes" id="UP000247832"/>
    </source>
</evidence>
<feature type="compositionally biased region" description="Low complexity" evidence="1">
    <location>
        <begin position="242"/>
        <end position="251"/>
    </location>
</feature>
<gene>
    <name evidence="3" type="ORF">CVV68_10340</name>
</gene>
<comment type="caution">
    <text evidence="3">The sequence shown here is derived from an EMBL/GenBank/DDBJ whole genome shotgun (WGS) entry which is preliminary data.</text>
</comment>
<dbReference type="CDD" id="cd00085">
    <property type="entry name" value="HNHc"/>
    <property type="match status" value="1"/>
</dbReference>
<dbReference type="Pfam" id="PF01844">
    <property type="entry name" value="HNH"/>
    <property type="match status" value="1"/>
</dbReference>
<accession>A0A2V5LJX3</accession>
<keyword evidence="3" id="KW-0255">Endonuclease</keyword>
<name>A0A2V5LJX3_9MICC</name>
<keyword evidence="3" id="KW-0540">Nuclease</keyword>
<dbReference type="InterPro" id="IPR003615">
    <property type="entry name" value="HNH_nuc"/>
</dbReference>
<feature type="region of interest" description="Disordered" evidence="1">
    <location>
        <begin position="232"/>
        <end position="280"/>
    </location>
</feature>
<dbReference type="GO" id="GO:0004519">
    <property type="term" value="F:endonuclease activity"/>
    <property type="evidence" value="ECO:0007669"/>
    <property type="project" value="UniProtKB-KW"/>
</dbReference>
<dbReference type="Gene3D" id="1.10.30.50">
    <property type="match status" value="1"/>
</dbReference>
<dbReference type="AlphaFoldDB" id="A0A2V5LJX3"/>
<dbReference type="Proteomes" id="UP000247832">
    <property type="component" value="Unassembled WGS sequence"/>
</dbReference>